<dbReference type="InterPro" id="IPR002938">
    <property type="entry name" value="FAD-bd"/>
</dbReference>
<evidence type="ECO:0000313" key="4">
    <source>
        <dbReference type="EMBL" id="BCK56738.1"/>
    </source>
</evidence>
<dbReference type="Gene3D" id="3.50.50.60">
    <property type="entry name" value="FAD/NAD(P)-binding domain"/>
    <property type="match status" value="1"/>
</dbReference>
<reference evidence="4 5" key="1">
    <citation type="submission" date="2020-08" db="EMBL/GenBank/DDBJ databases">
        <title>Genome Sequencing of Nocardia wallacei strain FMUON74 and assembly.</title>
        <authorList>
            <person name="Toyokawa M."/>
            <person name="Uesaka K."/>
        </authorList>
    </citation>
    <scope>NUCLEOTIDE SEQUENCE [LARGE SCALE GENOMIC DNA]</scope>
    <source>
        <strain evidence="4 5">FMUON74</strain>
    </source>
</reference>
<dbReference type="InterPro" id="IPR050493">
    <property type="entry name" value="FAD-dep_Monooxygenase_BioMet"/>
</dbReference>
<dbReference type="NCBIfam" id="NF005720">
    <property type="entry name" value="PRK07538.1"/>
    <property type="match status" value="1"/>
</dbReference>
<evidence type="ECO:0000313" key="5">
    <source>
        <dbReference type="Proteomes" id="UP000516173"/>
    </source>
</evidence>
<dbReference type="SUPFAM" id="SSF51905">
    <property type="entry name" value="FAD/NAD(P)-binding domain"/>
    <property type="match status" value="1"/>
</dbReference>
<dbReference type="GeneID" id="80348966"/>
<dbReference type="Gene3D" id="3.30.9.30">
    <property type="match status" value="1"/>
</dbReference>
<dbReference type="GO" id="GO:0071949">
    <property type="term" value="F:FAD binding"/>
    <property type="evidence" value="ECO:0007669"/>
    <property type="project" value="InterPro"/>
</dbReference>
<name>A0A7G1KNH5_9NOCA</name>
<dbReference type="PANTHER" id="PTHR13789">
    <property type="entry name" value="MONOOXYGENASE"/>
    <property type="match status" value="1"/>
</dbReference>
<dbReference type="EMBL" id="AP023396">
    <property type="protein sequence ID" value="BCK56738.1"/>
    <property type="molecule type" value="Genomic_DNA"/>
</dbReference>
<keyword evidence="5" id="KW-1185">Reference proteome</keyword>
<protein>
    <submittedName>
        <fullName evidence="4">Flavin-dependent oxidoreductase</fullName>
    </submittedName>
</protein>
<dbReference type="Proteomes" id="UP000516173">
    <property type="component" value="Chromosome"/>
</dbReference>
<organism evidence="4 5">
    <name type="scientific">Nocardia wallacei</name>
    <dbReference type="NCBI Taxonomy" id="480035"/>
    <lineage>
        <taxon>Bacteria</taxon>
        <taxon>Bacillati</taxon>
        <taxon>Actinomycetota</taxon>
        <taxon>Actinomycetes</taxon>
        <taxon>Mycobacteriales</taxon>
        <taxon>Nocardiaceae</taxon>
        <taxon>Nocardia</taxon>
    </lineage>
</organism>
<proteinExistence type="predicted"/>
<keyword evidence="2" id="KW-0503">Monooxygenase</keyword>
<accession>A0A7G1KNH5</accession>
<dbReference type="PRINTS" id="PR00420">
    <property type="entry name" value="RNGMNOXGNASE"/>
</dbReference>
<dbReference type="KEGG" id="nwl:NWFMUON74_45100"/>
<gene>
    <name evidence="4" type="ORF">NWFMUON74_45100</name>
</gene>
<dbReference type="AlphaFoldDB" id="A0A7G1KNH5"/>
<dbReference type="Pfam" id="PF01494">
    <property type="entry name" value="FAD_binding_3"/>
    <property type="match status" value="1"/>
</dbReference>
<dbReference type="InterPro" id="IPR036188">
    <property type="entry name" value="FAD/NAD-bd_sf"/>
</dbReference>
<evidence type="ECO:0000259" key="3">
    <source>
        <dbReference type="Pfam" id="PF01494"/>
    </source>
</evidence>
<evidence type="ECO:0000256" key="2">
    <source>
        <dbReference type="ARBA" id="ARBA00023033"/>
    </source>
</evidence>
<sequence length="405" mass="43669">MRVLVVGAGIAGLTTALSLHEHGIRATVVDSVRILRPLGVGINLLPHATGELAALGLAERLGELAIPTAEVLHVDRFGNEIWREPRGVAAGQRWPQYSVHRGELQDLLLDAVRDRLGPDAVRTGLRFVAAVETAAGVRSRLRERDSDTAVELETDLLVGADGLHSAVRAQLHPGEGPPRGNGIRMWRGVTMTRPFLSGASMVFAGSNHAAKFVAYPISAAARRSGRALVNWVAEVRLPDAGTQVADWNRTGRAADVLPFYRGWSFDNVDVEELIGTTEHILEYPMVDRDPLPHWTSGHITLVGDAAHPMYPIGSNGGSQAILDGRVLAAELARTGDPRQGALAYESARLAPVNDIVLANRDMPMDRILRAVAERAPGGFDRIEDVLTPAELAEITQGYGRTSTIR</sequence>
<dbReference type="RefSeq" id="WP_187683755.1">
    <property type="nucleotide sequence ID" value="NZ_AP023396.1"/>
</dbReference>
<feature type="domain" description="FAD-binding" evidence="3">
    <location>
        <begin position="2"/>
        <end position="353"/>
    </location>
</feature>
<keyword evidence="1" id="KW-0560">Oxidoreductase</keyword>
<dbReference type="PANTHER" id="PTHR13789:SF268">
    <property type="entry name" value="5-METHYLPHENAZINE-1-CARBOXYLATE 1-MONOOXYGENASE"/>
    <property type="match status" value="1"/>
</dbReference>
<evidence type="ECO:0000256" key="1">
    <source>
        <dbReference type="ARBA" id="ARBA00023002"/>
    </source>
</evidence>
<dbReference type="GO" id="GO:0004497">
    <property type="term" value="F:monooxygenase activity"/>
    <property type="evidence" value="ECO:0007669"/>
    <property type="project" value="UniProtKB-KW"/>
</dbReference>
<dbReference type="SUPFAM" id="SSF54373">
    <property type="entry name" value="FAD-linked reductases, C-terminal domain"/>
    <property type="match status" value="1"/>
</dbReference>